<evidence type="ECO:0000256" key="3">
    <source>
        <dbReference type="ARBA" id="ARBA00022475"/>
    </source>
</evidence>
<keyword evidence="4 7" id="KW-0812">Transmembrane</keyword>
<dbReference type="GO" id="GO:0005886">
    <property type="term" value="C:plasma membrane"/>
    <property type="evidence" value="ECO:0007669"/>
    <property type="project" value="UniProtKB-SubCell"/>
</dbReference>
<name>A0AB39J922_9BACT</name>
<evidence type="ECO:0000256" key="4">
    <source>
        <dbReference type="ARBA" id="ARBA00022692"/>
    </source>
</evidence>
<feature type="transmembrane region" description="Helical" evidence="7">
    <location>
        <begin position="156"/>
        <end position="174"/>
    </location>
</feature>
<evidence type="ECO:0000256" key="1">
    <source>
        <dbReference type="ARBA" id="ARBA00004651"/>
    </source>
</evidence>
<evidence type="ECO:0000256" key="2">
    <source>
        <dbReference type="ARBA" id="ARBA00005801"/>
    </source>
</evidence>
<dbReference type="Pfam" id="PF01478">
    <property type="entry name" value="Peptidase_A24"/>
    <property type="match status" value="1"/>
</dbReference>
<dbReference type="Pfam" id="PF06750">
    <property type="entry name" value="A24_N_bact"/>
    <property type="match status" value="1"/>
</dbReference>
<gene>
    <name evidence="10" type="ORF">TM074_00480</name>
</gene>
<feature type="transmembrane region" description="Helical" evidence="7">
    <location>
        <begin position="263"/>
        <end position="281"/>
    </location>
</feature>
<feature type="domain" description="Prepilin peptidase A24 N-terminal" evidence="9">
    <location>
        <begin position="10"/>
        <end position="113"/>
    </location>
</feature>
<dbReference type="Gene3D" id="1.20.120.1220">
    <property type="match status" value="1"/>
</dbReference>
<evidence type="ECO:0000256" key="6">
    <source>
        <dbReference type="ARBA" id="ARBA00023136"/>
    </source>
</evidence>
<feature type="domain" description="Prepilin type IV endopeptidase peptidase" evidence="8">
    <location>
        <begin position="134"/>
        <end position="250"/>
    </location>
</feature>
<evidence type="ECO:0000259" key="9">
    <source>
        <dbReference type="Pfam" id="PF06750"/>
    </source>
</evidence>
<dbReference type="AlphaFoldDB" id="A0AB39J922"/>
<dbReference type="InterPro" id="IPR050882">
    <property type="entry name" value="Prepilin_peptidase/N-MTase"/>
</dbReference>
<proteinExistence type="inferred from homology"/>
<comment type="similarity">
    <text evidence="2">Belongs to the peptidase A24 family.</text>
</comment>
<dbReference type="GO" id="GO:0004190">
    <property type="term" value="F:aspartic-type endopeptidase activity"/>
    <property type="evidence" value="ECO:0007669"/>
    <property type="project" value="InterPro"/>
</dbReference>
<dbReference type="RefSeq" id="WP_369000453.1">
    <property type="nucleotide sequence ID" value="NZ_CP158487.1"/>
</dbReference>
<protein>
    <submittedName>
        <fullName evidence="10">Prepilin peptidase</fullName>
    </submittedName>
</protein>
<sequence>MMKFVIAGFLGAILGSFVGAQVWRLRARQLTEDKKAGEKVDQKELKKLSPLIKRVSKDRSRCLSCGHELSFCDLIPVFSWVIRLGKCRYCKNFIGWTEILLEVVMAGLFVLSIAFWPGSLMDFWQVLLLALWLIGLVLLAILFIYDLKWMLLPDVINIPFIILGFIFSIINLALSNDFTKSLMSLLGSVVILSGIYLLLYLFSKYRYGEEKTWVGFGDVKLGLGLALFLGNWLLAFVALFAANLIGTLLVLPSMLRGKLQATSRICFGPLLIVGFLLAWFFSQQILAWGFLIV</sequence>
<evidence type="ECO:0000259" key="8">
    <source>
        <dbReference type="Pfam" id="PF01478"/>
    </source>
</evidence>
<accession>A0AB39J922</accession>
<feature type="transmembrane region" description="Helical" evidence="7">
    <location>
        <begin position="223"/>
        <end position="251"/>
    </location>
</feature>
<dbReference type="PANTHER" id="PTHR30487">
    <property type="entry name" value="TYPE 4 PREPILIN-LIKE PROTEINS LEADER PEPTIDE-PROCESSING ENZYME"/>
    <property type="match status" value="1"/>
</dbReference>
<dbReference type="InterPro" id="IPR010627">
    <property type="entry name" value="Prepilin_pept_A24_N"/>
</dbReference>
<keyword evidence="3" id="KW-1003">Cell membrane</keyword>
<dbReference type="EMBL" id="CP158487">
    <property type="protein sequence ID" value="XDN89179.1"/>
    <property type="molecule type" value="Genomic_DNA"/>
</dbReference>
<keyword evidence="6 7" id="KW-0472">Membrane</keyword>
<comment type="subcellular location">
    <subcellularLocation>
        <location evidence="1">Cell membrane</location>
        <topology evidence="1">Multi-pass membrane protein</topology>
    </subcellularLocation>
</comment>
<organism evidence="10">
    <name type="scientific">Candidatus Nanosynbacter sp. TM7-074</name>
    <dbReference type="NCBI Taxonomy" id="3158573"/>
    <lineage>
        <taxon>Bacteria</taxon>
        <taxon>Candidatus Saccharimonadota</taxon>
        <taxon>Candidatus Saccharimonadia</taxon>
        <taxon>Candidatus Nanosynbacterales</taxon>
        <taxon>Candidatus Nanosynbacteraceae</taxon>
        <taxon>Candidatus Nanosynbacter</taxon>
    </lineage>
</organism>
<feature type="transmembrane region" description="Helical" evidence="7">
    <location>
        <begin position="123"/>
        <end position="144"/>
    </location>
</feature>
<reference evidence="10" key="1">
    <citation type="submission" date="2024-06" db="EMBL/GenBank/DDBJ databases">
        <authorList>
            <person name="Atkinson C."/>
            <person name="McLean J."/>
            <person name="Gallagher L."/>
            <person name="Bor B."/>
            <person name="Mougous J."/>
        </authorList>
    </citation>
    <scope>NUCLEOTIDE SEQUENCE</scope>
    <source>
        <strain evidence="10">TM7-074</strain>
    </source>
</reference>
<feature type="transmembrane region" description="Helical" evidence="7">
    <location>
        <begin position="181"/>
        <end position="203"/>
    </location>
</feature>
<keyword evidence="5 7" id="KW-1133">Transmembrane helix</keyword>
<evidence type="ECO:0000256" key="7">
    <source>
        <dbReference type="SAM" id="Phobius"/>
    </source>
</evidence>
<dbReference type="GO" id="GO:0006465">
    <property type="term" value="P:signal peptide processing"/>
    <property type="evidence" value="ECO:0007669"/>
    <property type="project" value="TreeGrafter"/>
</dbReference>
<dbReference type="InterPro" id="IPR000045">
    <property type="entry name" value="Prepilin_IV_endopep_pep"/>
</dbReference>
<evidence type="ECO:0000256" key="5">
    <source>
        <dbReference type="ARBA" id="ARBA00022989"/>
    </source>
</evidence>
<feature type="transmembrane region" description="Helical" evidence="7">
    <location>
        <begin position="93"/>
        <end position="116"/>
    </location>
</feature>
<evidence type="ECO:0000313" key="10">
    <source>
        <dbReference type="EMBL" id="XDN89179.1"/>
    </source>
</evidence>
<dbReference type="PANTHER" id="PTHR30487:SF0">
    <property type="entry name" value="PREPILIN LEADER PEPTIDASE_N-METHYLTRANSFERASE-RELATED"/>
    <property type="match status" value="1"/>
</dbReference>